<dbReference type="HOGENOM" id="CLU_1696712_0_0_1"/>
<dbReference type="RefSeq" id="XP_003661879.1">
    <property type="nucleotide sequence ID" value="XM_003661831.1"/>
</dbReference>
<dbReference type="EMBL" id="CP003003">
    <property type="protein sequence ID" value="AEO56634.1"/>
    <property type="molecule type" value="Genomic_DNA"/>
</dbReference>
<protein>
    <submittedName>
        <fullName evidence="1">Uncharacterized protein</fullName>
    </submittedName>
</protein>
<dbReference type="GeneID" id="11510684"/>
<organism evidence="1 2">
    <name type="scientific">Thermothelomyces thermophilus (strain ATCC 42464 / BCRC 31852 / DSM 1799)</name>
    <name type="common">Sporotrichum thermophile</name>
    <dbReference type="NCBI Taxonomy" id="573729"/>
    <lineage>
        <taxon>Eukaryota</taxon>
        <taxon>Fungi</taxon>
        <taxon>Dikarya</taxon>
        <taxon>Ascomycota</taxon>
        <taxon>Pezizomycotina</taxon>
        <taxon>Sordariomycetes</taxon>
        <taxon>Sordariomycetidae</taxon>
        <taxon>Sordariales</taxon>
        <taxon>Chaetomiaceae</taxon>
        <taxon>Thermothelomyces</taxon>
    </lineage>
</organism>
<reference evidence="1 2" key="1">
    <citation type="journal article" date="2011" name="Nat. Biotechnol.">
        <title>Comparative genomic analysis of the thermophilic biomass-degrading fungi Myceliophthora thermophila and Thielavia terrestris.</title>
        <authorList>
            <person name="Berka R.M."/>
            <person name="Grigoriev I.V."/>
            <person name="Otillar R."/>
            <person name="Salamov A."/>
            <person name="Grimwood J."/>
            <person name="Reid I."/>
            <person name="Ishmael N."/>
            <person name="John T."/>
            <person name="Darmond C."/>
            <person name="Moisan M.-C."/>
            <person name="Henrissat B."/>
            <person name="Coutinho P.M."/>
            <person name="Lombard V."/>
            <person name="Natvig D.O."/>
            <person name="Lindquist E."/>
            <person name="Schmutz J."/>
            <person name="Lucas S."/>
            <person name="Harris P."/>
            <person name="Powlowski J."/>
            <person name="Bellemare A."/>
            <person name="Taylor D."/>
            <person name="Butler G."/>
            <person name="de Vries R.P."/>
            <person name="Allijn I.E."/>
            <person name="van den Brink J."/>
            <person name="Ushinsky S."/>
            <person name="Storms R."/>
            <person name="Powell A.J."/>
            <person name="Paulsen I.T."/>
            <person name="Elbourne L.D.H."/>
            <person name="Baker S.E."/>
            <person name="Magnuson J."/>
            <person name="LaBoissiere S."/>
            <person name="Clutterbuck A.J."/>
            <person name="Martinez D."/>
            <person name="Wogulis M."/>
            <person name="de Leon A.L."/>
            <person name="Rey M.W."/>
            <person name="Tsang A."/>
        </authorList>
    </citation>
    <scope>NUCLEOTIDE SEQUENCE [LARGE SCALE GENOMIC DNA]</scope>
    <source>
        <strain evidence="2">ATCC 42464 / BCRC 31852 / DSM 1799</strain>
    </source>
</reference>
<dbReference type="Proteomes" id="UP000007322">
    <property type="component" value="Chromosome 2"/>
</dbReference>
<dbReference type="KEGG" id="mtm:MYCTH_92700"/>
<evidence type="ECO:0000313" key="2">
    <source>
        <dbReference type="Proteomes" id="UP000007322"/>
    </source>
</evidence>
<name>G2QA30_THET4</name>
<proteinExistence type="predicted"/>
<dbReference type="AlphaFoldDB" id="G2QA30"/>
<gene>
    <name evidence="1" type="ORF">MYCTH_92700</name>
</gene>
<dbReference type="VEuPathDB" id="FungiDB:MYCTH_92700"/>
<evidence type="ECO:0000313" key="1">
    <source>
        <dbReference type="EMBL" id="AEO56634.1"/>
    </source>
</evidence>
<dbReference type="InParanoid" id="G2QA30"/>
<sequence length="155" mass="17300">MTIFTYRFALEGTRCQAHPRVSTAQYELFCSANPWDPAGYGGIDGAENPIVRGGCRMTIRYFGFFCADNKVVGSGHIFCFECRGLGRIRIRDRVSPLPQRPPASRENRKPLPQFKAVAWPDRIRQPSAVPPMIAWFAQHGIPTGTQPTHACHDPG</sequence>
<keyword evidence="2" id="KW-1185">Reference proteome</keyword>
<accession>G2QA30</accession>